<dbReference type="GO" id="GO:0012505">
    <property type="term" value="C:endomembrane system"/>
    <property type="evidence" value="ECO:0007669"/>
    <property type="project" value="TreeGrafter"/>
</dbReference>
<comment type="similarity">
    <text evidence="1">Belongs to the amidase family.</text>
</comment>
<dbReference type="PIRSF" id="PIRSF001221">
    <property type="entry name" value="Amidase_fungi"/>
    <property type="match status" value="1"/>
</dbReference>
<comment type="caution">
    <text evidence="4">The sequence shown here is derived from an EMBL/GenBank/DDBJ whole genome shotgun (WGS) entry which is preliminary data.</text>
</comment>
<feature type="active site" description="Charge relay system" evidence="2">
    <location>
        <position position="134"/>
    </location>
</feature>
<dbReference type="SUPFAM" id="SSF75304">
    <property type="entry name" value="Amidase signature (AS) enzymes"/>
    <property type="match status" value="1"/>
</dbReference>
<evidence type="ECO:0000259" key="3">
    <source>
        <dbReference type="Pfam" id="PF01425"/>
    </source>
</evidence>
<dbReference type="InterPro" id="IPR023631">
    <property type="entry name" value="Amidase_dom"/>
</dbReference>
<gene>
    <name evidence="4" type="ORF">PMAYCL1PPCAC_32473</name>
</gene>
<dbReference type="Gene3D" id="3.90.1300.10">
    <property type="entry name" value="Amidase signature (AS) domain"/>
    <property type="match status" value="1"/>
</dbReference>
<dbReference type="AlphaFoldDB" id="A0AAN5IDH2"/>
<keyword evidence="5" id="KW-1185">Reference proteome</keyword>
<evidence type="ECO:0000256" key="2">
    <source>
        <dbReference type="PIRSR" id="PIRSR001221-1"/>
    </source>
</evidence>
<dbReference type="PANTHER" id="PTHR43372:SF4">
    <property type="entry name" value="FATTY-ACID AMIDE HYDROLASE 2"/>
    <property type="match status" value="1"/>
</dbReference>
<organism evidence="4 5">
    <name type="scientific">Pristionchus mayeri</name>
    <dbReference type="NCBI Taxonomy" id="1317129"/>
    <lineage>
        <taxon>Eukaryota</taxon>
        <taxon>Metazoa</taxon>
        <taxon>Ecdysozoa</taxon>
        <taxon>Nematoda</taxon>
        <taxon>Chromadorea</taxon>
        <taxon>Rhabditida</taxon>
        <taxon>Rhabditina</taxon>
        <taxon>Diplogasteromorpha</taxon>
        <taxon>Diplogasteroidea</taxon>
        <taxon>Neodiplogasteridae</taxon>
        <taxon>Pristionchus</taxon>
    </lineage>
</organism>
<evidence type="ECO:0000313" key="5">
    <source>
        <dbReference type="Proteomes" id="UP001328107"/>
    </source>
</evidence>
<dbReference type="PROSITE" id="PS00571">
    <property type="entry name" value="AMIDASES"/>
    <property type="match status" value="1"/>
</dbReference>
<feature type="domain" description="Amidase" evidence="3">
    <location>
        <begin position="72"/>
        <end position="509"/>
    </location>
</feature>
<dbReference type="InterPro" id="IPR036928">
    <property type="entry name" value="AS_sf"/>
</dbReference>
<feature type="active site" description="Acyl-ester intermediate" evidence="2">
    <location>
        <position position="233"/>
    </location>
</feature>
<dbReference type="PANTHER" id="PTHR43372">
    <property type="entry name" value="FATTY-ACID AMIDE HYDROLASE"/>
    <property type="match status" value="1"/>
</dbReference>
<proteinExistence type="inferred from homology"/>
<dbReference type="EMBL" id="BTRK01000006">
    <property type="protein sequence ID" value="GMR62278.1"/>
    <property type="molecule type" value="Genomic_DNA"/>
</dbReference>
<reference evidence="5" key="1">
    <citation type="submission" date="2022-10" db="EMBL/GenBank/DDBJ databases">
        <title>Genome assembly of Pristionchus species.</title>
        <authorList>
            <person name="Yoshida K."/>
            <person name="Sommer R.J."/>
        </authorList>
    </citation>
    <scope>NUCLEOTIDE SEQUENCE [LARGE SCALE GENOMIC DNA]</scope>
    <source>
        <strain evidence="5">RS5460</strain>
    </source>
</reference>
<protein>
    <recommendedName>
        <fullName evidence="3">Amidase domain-containing protein</fullName>
    </recommendedName>
</protein>
<sequence>MIVLYLLLGALWLCLIFIIFSKWFAFWEYVFRLINWILPRKAVPPATDPLLLLSAKQAARAIRERKVTSEALVRAYISRIGEVNQIINAMVEHKFEAALKQARSVDKEIESATQSQIEEIARSRPFLGVPLTVKECIEVAGYGCTIGIVARKGRVSAKTAIVVQRLQKAGCIVLCKTNVPEMCLSFITTNHVYGRTSNPYDNRRTSGGSSGGEGALIAAGGSVIGMGSDIGGSIRFPAHFNGVFGLKTSCGLVDISGHLPELAGFRLKMLTIGPICRYAEDLEGMTRVMAGEMVRKVKLGVPIEKGSIRLFYMPKLATRFMGPCCPDTRDALARTVSALEKRYEVTAERLYHESTGNATGMFISSLQSNDQPSAKQLLTDGNKDFDPALEIVKIFLGKKEFTLSAVFVSLLEEWKVLSDEKMEKFRLERDQLAKEFRELLGENGVIICPTYPTAAPFHNQGLYTAFNFSWGSLFNVLSLPAVQCPVGFNKDGMPIGVQIVGPEYSDGMLIKLAEEMEHIFGGWKGT</sequence>
<name>A0AAN5IDH2_9BILA</name>
<dbReference type="Pfam" id="PF01425">
    <property type="entry name" value="Amidase"/>
    <property type="match status" value="1"/>
</dbReference>
<evidence type="ECO:0000256" key="1">
    <source>
        <dbReference type="ARBA" id="ARBA00009199"/>
    </source>
</evidence>
<dbReference type="Proteomes" id="UP001328107">
    <property type="component" value="Unassembled WGS sequence"/>
</dbReference>
<accession>A0AAN5IDH2</accession>
<dbReference type="InterPro" id="IPR020556">
    <property type="entry name" value="Amidase_CS"/>
</dbReference>
<feature type="active site" description="Charge relay system" evidence="2">
    <location>
        <position position="209"/>
    </location>
</feature>
<evidence type="ECO:0000313" key="4">
    <source>
        <dbReference type="EMBL" id="GMR62278.1"/>
    </source>
</evidence>
<dbReference type="InterPro" id="IPR052739">
    <property type="entry name" value="FAAH2"/>
</dbReference>